<evidence type="ECO:0000256" key="1">
    <source>
        <dbReference type="ARBA" id="ARBA00004496"/>
    </source>
</evidence>
<organism evidence="12 13">
    <name type="scientific">Oceanobacillus profundus</name>
    <dbReference type="NCBI Taxonomy" id="372463"/>
    <lineage>
        <taxon>Bacteria</taxon>
        <taxon>Bacillati</taxon>
        <taxon>Bacillota</taxon>
        <taxon>Bacilli</taxon>
        <taxon>Bacillales</taxon>
        <taxon>Bacillaceae</taxon>
        <taxon>Oceanobacillus</taxon>
    </lineage>
</organism>
<keyword evidence="13" id="KW-1185">Reference proteome</keyword>
<dbReference type="PROSITE" id="PS50861">
    <property type="entry name" value="AA_TRNA_LIGASE_II_GLYAB"/>
    <property type="match status" value="1"/>
</dbReference>
<evidence type="ECO:0000256" key="2">
    <source>
        <dbReference type="ARBA" id="ARBA00008226"/>
    </source>
</evidence>
<feature type="domain" description="DALR anticodon binding" evidence="11">
    <location>
        <begin position="582"/>
        <end position="681"/>
    </location>
</feature>
<protein>
    <recommendedName>
        <fullName evidence="10">Glycine--tRNA ligase beta subunit</fullName>
        <ecNumber evidence="10">6.1.1.14</ecNumber>
    </recommendedName>
    <alternativeName>
        <fullName evidence="10">Glycyl-tRNA synthetase beta subunit</fullName>
        <shortName evidence="10">GlyRS</shortName>
    </alternativeName>
</protein>
<comment type="catalytic activity">
    <reaction evidence="9 10">
        <text>tRNA(Gly) + glycine + ATP = glycyl-tRNA(Gly) + AMP + diphosphate</text>
        <dbReference type="Rhea" id="RHEA:16013"/>
        <dbReference type="Rhea" id="RHEA-COMP:9664"/>
        <dbReference type="Rhea" id="RHEA-COMP:9683"/>
        <dbReference type="ChEBI" id="CHEBI:30616"/>
        <dbReference type="ChEBI" id="CHEBI:33019"/>
        <dbReference type="ChEBI" id="CHEBI:57305"/>
        <dbReference type="ChEBI" id="CHEBI:78442"/>
        <dbReference type="ChEBI" id="CHEBI:78522"/>
        <dbReference type="ChEBI" id="CHEBI:456215"/>
        <dbReference type="EC" id="6.1.1.14"/>
    </reaction>
</comment>
<dbReference type="NCBIfam" id="TIGR00211">
    <property type="entry name" value="glyS"/>
    <property type="match status" value="1"/>
</dbReference>
<evidence type="ECO:0000256" key="5">
    <source>
        <dbReference type="ARBA" id="ARBA00022741"/>
    </source>
</evidence>
<dbReference type="OrthoDB" id="9775440at2"/>
<dbReference type="GO" id="GO:0004814">
    <property type="term" value="F:arginine-tRNA ligase activity"/>
    <property type="evidence" value="ECO:0007669"/>
    <property type="project" value="InterPro"/>
</dbReference>
<dbReference type="GO" id="GO:0005829">
    <property type="term" value="C:cytosol"/>
    <property type="evidence" value="ECO:0007669"/>
    <property type="project" value="TreeGrafter"/>
</dbReference>
<dbReference type="Pfam" id="PF05746">
    <property type="entry name" value="DALR_1"/>
    <property type="match status" value="1"/>
</dbReference>
<comment type="similarity">
    <text evidence="2 10">Belongs to the class-II aminoacyl-tRNA synthetase family.</text>
</comment>
<dbReference type="Proteomes" id="UP000285456">
    <property type="component" value="Unassembled WGS sequence"/>
</dbReference>
<dbReference type="HAMAP" id="MF_00255">
    <property type="entry name" value="Gly_tRNA_synth_beta"/>
    <property type="match status" value="1"/>
</dbReference>
<dbReference type="SUPFAM" id="SSF109604">
    <property type="entry name" value="HD-domain/PDEase-like"/>
    <property type="match status" value="1"/>
</dbReference>
<reference evidence="12 13" key="1">
    <citation type="journal article" date="2007" name="Int. J. Syst. Evol. Microbiol.">
        <title>Oceanobacillus profundus sp. nov., isolated from a deep-sea sediment core.</title>
        <authorList>
            <person name="Kim Y.G."/>
            <person name="Choi D.H."/>
            <person name="Hyun S."/>
            <person name="Cho B.C."/>
        </authorList>
    </citation>
    <scope>NUCLEOTIDE SEQUENCE [LARGE SCALE GENOMIC DNA]</scope>
    <source>
        <strain evidence="12 13">DSM 18246</strain>
    </source>
</reference>
<evidence type="ECO:0000259" key="11">
    <source>
        <dbReference type="Pfam" id="PF05746"/>
    </source>
</evidence>
<accession>A0A417YJK2</accession>
<dbReference type="AlphaFoldDB" id="A0A417YJK2"/>
<dbReference type="EC" id="6.1.1.14" evidence="10"/>
<dbReference type="Pfam" id="PF02092">
    <property type="entry name" value="tRNA_synt_2f"/>
    <property type="match status" value="1"/>
</dbReference>
<dbReference type="PANTHER" id="PTHR30075">
    <property type="entry name" value="GLYCYL-TRNA SYNTHETASE"/>
    <property type="match status" value="1"/>
</dbReference>
<keyword evidence="8 10" id="KW-0030">Aminoacyl-tRNA synthetase</keyword>
<dbReference type="PANTHER" id="PTHR30075:SF2">
    <property type="entry name" value="GLYCINE--TRNA LIGASE, CHLOROPLASTIC_MITOCHONDRIAL 2"/>
    <property type="match status" value="1"/>
</dbReference>
<sequence>MARDVLFEIGLEELPARFIDDAEQQLLSKTEAWLKGLRIHFGSITSFATPRRLAVYIHEMEEFQTTIEEEAKGPAEKIAKDENGDWTKAAIGFTRGQGKTPDDIYTKEIKGISYIFVKKHIEGKPVQELLPDFKAILESIQFGKNMRWAKETLRYARPIRWLVALFGSEVIPFEITSVQTSNITYGHRFLGKEIRLATASEYESSLLDNYVIVNPKKREEMIIEGIKTLEEANNLLIPVDADLLNEVRNLVEYPTVFIGAFEEGFLNLPSEVLITSMKEHQRYFPVTATDGQLLARFVGVRNGDVHELATVIRGNEKVLRARLADAEFFLEEDLKQSIDFYQKKLERVVFQKELGTIHDKVERVVHISTKITDLIGLDGDQKEKVVRAATISKFDLMTNMVNEFTELQGIIGEKYALHFGEDSLVAGTIREHYLPKQANGELPKTLIGSIVSIADKLDTIVGCISIGLVPTGSQDPYGLRRQATGVLRIIADRKWDISLETLLEIVTSLYQTLDIELENQEKVAIELKEFFQLRASYLLKELNVEQDVINAVVHRAIGNFDYTIAKAKLLSEKRNDENFKHIQEALVRALNLSDKAEGTIVRTELFQTESEVALFSQYNVVRDTFNTYNKQKNAVKALACLEELAIPIHTFFDNNMVMADEEDIRTNRLSLINVLSMLIKEYADLRLIQWKQHF</sequence>
<keyword evidence="5 10" id="KW-0547">Nucleotide-binding</keyword>
<dbReference type="GO" id="GO:0005524">
    <property type="term" value="F:ATP binding"/>
    <property type="evidence" value="ECO:0007669"/>
    <property type="project" value="UniProtKB-UniRule"/>
</dbReference>
<evidence type="ECO:0000256" key="9">
    <source>
        <dbReference type="ARBA" id="ARBA00047937"/>
    </source>
</evidence>
<gene>
    <name evidence="10" type="primary">glyS</name>
    <name evidence="12" type="ORF">D1B32_08950</name>
</gene>
<dbReference type="InterPro" id="IPR006194">
    <property type="entry name" value="Gly-tRNA-synth_heterodimer"/>
</dbReference>
<evidence type="ECO:0000256" key="7">
    <source>
        <dbReference type="ARBA" id="ARBA00022917"/>
    </source>
</evidence>
<dbReference type="RefSeq" id="WP_118889132.1">
    <property type="nucleotide sequence ID" value="NZ_PHUT01000004.1"/>
</dbReference>
<keyword evidence="3 10" id="KW-0963">Cytoplasm</keyword>
<evidence type="ECO:0000256" key="8">
    <source>
        <dbReference type="ARBA" id="ARBA00023146"/>
    </source>
</evidence>
<evidence type="ECO:0000313" key="13">
    <source>
        <dbReference type="Proteomes" id="UP000285456"/>
    </source>
</evidence>
<evidence type="ECO:0000256" key="3">
    <source>
        <dbReference type="ARBA" id="ARBA00022490"/>
    </source>
</evidence>
<dbReference type="InterPro" id="IPR008909">
    <property type="entry name" value="DALR_anticod-bd"/>
</dbReference>
<dbReference type="InterPro" id="IPR015944">
    <property type="entry name" value="Gly-tRNA-synth_bsu"/>
</dbReference>
<keyword evidence="7 10" id="KW-0648">Protein biosynthesis</keyword>
<comment type="subunit">
    <text evidence="10">Tetramer of two alpha and two beta subunits.</text>
</comment>
<dbReference type="PRINTS" id="PR01045">
    <property type="entry name" value="TRNASYNTHGB"/>
</dbReference>
<comment type="caution">
    <text evidence="12">The sequence shown here is derived from an EMBL/GenBank/DDBJ whole genome shotgun (WGS) entry which is preliminary data.</text>
</comment>
<evidence type="ECO:0000256" key="10">
    <source>
        <dbReference type="HAMAP-Rule" id="MF_00255"/>
    </source>
</evidence>
<evidence type="ECO:0000256" key="6">
    <source>
        <dbReference type="ARBA" id="ARBA00022840"/>
    </source>
</evidence>
<evidence type="ECO:0000313" key="12">
    <source>
        <dbReference type="EMBL" id="RHW33162.1"/>
    </source>
</evidence>
<dbReference type="GO" id="GO:0004820">
    <property type="term" value="F:glycine-tRNA ligase activity"/>
    <property type="evidence" value="ECO:0007669"/>
    <property type="project" value="UniProtKB-UniRule"/>
</dbReference>
<keyword evidence="4 10" id="KW-0436">Ligase</keyword>
<dbReference type="GO" id="GO:0006420">
    <property type="term" value="P:arginyl-tRNA aminoacylation"/>
    <property type="evidence" value="ECO:0007669"/>
    <property type="project" value="InterPro"/>
</dbReference>
<proteinExistence type="inferred from homology"/>
<name>A0A417YJK2_9BACI</name>
<keyword evidence="6 10" id="KW-0067">ATP-binding</keyword>
<evidence type="ECO:0000256" key="4">
    <source>
        <dbReference type="ARBA" id="ARBA00022598"/>
    </source>
</evidence>
<dbReference type="EMBL" id="QWEH01000004">
    <property type="protein sequence ID" value="RHW33162.1"/>
    <property type="molecule type" value="Genomic_DNA"/>
</dbReference>
<dbReference type="GO" id="GO:0006426">
    <property type="term" value="P:glycyl-tRNA aminoacylation"/>
    <property type="evidence" value="ECO:0007669"/>
    <property type="project" value="UniProtKB-UniRule"/>
</dbReference>
<comment type="subcellular location">
    <subcellularLocation>
        <location evidence="1 10">Cytoplasm</location>
    </subcellularLocation>
</comment>